<dbReference type="InterPro" id="IPR010730">
    <property type="entry name" value="HET"/>
</dbReference>
<gene>
    <name evidence="2" type="ORF">E0L32_010272</name>
</gene>
<protein>
    <recommendedName>
        <fullName evidence="1">Heterokaryon incompatibility domain-containing protein</fullName>
    </recommendedName>
</protein>
<dbReference type="PANTHER" id="PTHR24148:SF73">
    <property type="entry name" value="HET DOMAIN PROTEIN (AFU_ORTHOLOGUE AFUA_8G01020)"/>
    <property type="match status" value="1"/>
</dbReference>
<dbReference type="Pfam" id="PF26639">
    <property type="entry name" value="Het-6_barrel"/>
    <property type="match status" value="1"/>
</dbReference>
<evidence type="ECO:0000313" key="2">
    <source>
        <dbReference type="EMBL" id="TPX08072.1"/>
    </source>
</evidence>
<dbReference type="GeneID" id="41977719"/>
<organism evidence="2 3">
    <name type="scientific">Thyridium curvatum</name>
    <dbReference type="NCBI Taxonomy" id="1093900"/>
    <lineage>
        <taxon>Eukaryota</taxon>
        <taxon>Fungi</taxon>
        <taxon>Dikarya</taxon>
        <taxon>Ascomycota</taxon>
        <taxon>Pezizomycotina</taxon>
        <taxon>Sordariomycetes</taxon>
        <taxon>Sordariomycetidae</taxon>
        <taxon>Thyridiales</taxon>
        <taxon>Thyridiaceae</taxon>
        <taxon>Thyridium</taxon>
    </lineage>
</organism>
<name>A0A507AGS1_9PEZI</name>
<dbReference type="AlphaFoldDB" id="A0A507AGS1"/>
<dbReference type="OrthoDB" id="265717at2759"/>
<dbReference type="PANTHER" id="PTHR24148">
    <property type="entry name" value="ANKYRIN REPEAT DOMAIN-CONTAINING PROTEIN 39 HOMOLOG-RELATED"/>
    <property type="match status" value="1"/>
</dbReference>
<evidence type="ECO:0000313" key="3">
    <source>
        <dbReference type="Proteomes" id="UP000319257"/>
    </source>
</evidence>
<dbReference type="STRING" id="1093900.A0A507AGS1"/>
<dbReference type="InParanoid" id="A0A507AGS1"/>
<dbReference type="InterPro" id="IPR052895">
    <property type="entry name" value="HetReg/Transcr_Mod"/>
</dbReference>
<reference evidence="2 3" key="1">
    <citation type="submission" date="2019-06" db="EMBL/GenBank/DDBJ databases">
        <title>Draft genome sequence of the filamentous fungus Phialemoniopsis curvata isolated from diesel fuel.</title>
        <authorList>
            <person name="Varaljay V.A."/>
            <person name="Lyon W.J."/>
            <person name="Crouch A.L."/>
            <person name="Drake C.E."/>
            <person name="Hollomon J.M."/>
            <person name="Nadeau L.J."/>
            <person name="Nunn H.S."/>
            <person name="Stevenson B.S."/>
            <person name="Bojanowski C.L."/>
            <person name="Crookes-Goodson W.J."/>
        </authorList>
    </citation>
    <scope>NUCLEOTIDE SEQUENCE [LARGE SCALE GENOMIC DNA]</scope>
    <source>
        <strain evidence="2 3">D216</strain>
    </source>
</reference>
<keyword evidence="3" id="KW-1185">Reference proteome</keyword>
<feature type="domain" description="Heterokaryon incompatibility" evidence="1">
    <location>
        <begin position="103"/>
        <end position="251"/>
    </location>
</feature>
<accession>A0A507AGS1</accession>
<sequence>MANTKLPNLYSELYGSLDPNTNEIRLVAFEQPQPDSPLLHLTLSTHALDDITEEYATAVTLGNDAHDSIQLRRRTVSGWARRFRNEPGARPPDGAARFRWGDYAALSYVWGSETDRRPIVLNGAETTVTVNLEVALRAMHRTGHYTGNFRLWIDAICINQADEEEQAAQVARMRDIYSGAWGVVAWLGEAGGYSDDALDLLETFAGMAEESQQRPFGQLRLPSSFFFGNRFSGLNALMERPYWSRLWVVQEVVLGASATVLRCGDRRMDWVTFCSAIDVLFRADMWLIKDELLRSEQERRSEPDAKPAWSTLWLHLVHKDLRILSRYHEEYDGRWLGLRRLLDIACSSECRDRRDKVFALLGMMDPQIAKSLSHDYSMSSAILFASVSRAFITRSNNLEALREGNPWGHSGAPSWAADWTWKGRLRYSRPGMPLWGFWQVSHEPEPSLAEEVYRAAGDRAAEFNFVGPRILRCKGFVFDRVAGLGAPGRGYWMWDDGKLIQYPSWRSGYGGYKETAAALCRTLLLDRLSGSRRAEPRHAAVLSLPKNFEVARPQFERLGWVWMSSQEGYYFRYNLWREANDNLQMGEDTRLGDYFFNTIRDDFEEQDYAEVYGAFDRTCKERRYMLTEKGYMGWAPDNIIGNDDHQTRKGDLLCIIFGCSVPLVIRPWIGGYEVVGEAYVDGFMDGEALKLLESGLCQVQDFALS</sequence>
<comment type="caution">
    <text evidence="2">The sequence shown here is derived from an EMBL/GenBank/DDBJ whole genome shotgun (WGS) entry which is preliminary data.</text>
</comment>
<dbReference type="Pfam" id="PF06985">
    <property type="entry name" value="HET"/>
    <property type="match status" value="1"/>
</dbReference>
<dbReference type="Proteomes" id="UP000319257">
    <property type="component" value="Unassembled WGS sequence"/>
</dbReference>
<proteinExistence type="predicted"/>
<dbReference type="RefSeq" id="XP_030989783.1">
    <property type="nucleotide sequence ID" value="XM_031132871.1"/>
</dbReference>
<evidence type="ECO:0000259" key="1">
    <source>
        <dbReference type="Pfam" id="PF06985"/>
    </source>
</evidence>
<dbReference type="EMBL" id="SKBQ01000081">
    <property type="protein sequence ID" value="TPX08072.1"/>
    <property type="molecule type" value="Genomic_DNA"/>
</dbReference>